<organism evidence="1 2">
    <name type="scientific">Limimaricola hongkongensis DSM 17492</name>
    <dbReference type="NCBI Taxonomy" id="1122180"/>
    <lineage>
        <taxon>Bacteria</taxon>
        <taxon>Pseudomonadati</taxon>
        <taxon>Pseudomonadota</taxon>
        <taxon>Alphaproteobacteria</taxon>
        <taxon>Rhodobacterales</taxon>
        <taxon>Paracoccaceae</taxon>
        <taxon>Limimaricola</taxon>
    </lineage>
</organism>
<dbReference type="Proteomes" id="UP000025047">
    <property type="component" value="Unassembled WGS sequence"/>
</dbReference>
<dbReference type="eggNOG" id="COG3824">
    <property type="taxonomic scope" value="Bacteria"/>
</dbReference>
<evidence type="ECO:0000313" key="2">
    <source>
        <dbReference type="Proteomes" id="UP000025047"/>
    </source>
</evidence>
<dbReference type="OrthoDB" id="9806895at2"/>
<dbReference type="SUPFAM" id="SSF55486">
    <property type="entry name" value="Metalloproteases ('zincins'), catalytic domain"/>
    <property type="match status" value="1"/>
</dbReference>
<sequence length="139" mass="15735">MESTPDPFAQSPLAPSLDEMEAIARHVIDTLPAPFRAAARAVALRVVDFAPDDILDQMEMEPFELTGLYDGIPMTEKSNWDVPHGPDVVWLFRRPILDEWAERGDVTVAEMVAHVTVHEFAHHFGWSDDDIAAIDQWWL</sequence>
<accession>A0A017HCG1</accession>
<reference evidence="1 2" key="1">
    <citation type="submission" date="2013-03" db="EMBL/GenBank/DDBJ databases">
        <authorList>
            <person name="Fiebig A."/>
            <person name="Goeker M."/>
            <person name="Klenk H.-P.P."/>
        </authorList>
    </citation>
    <scope>NUCLEOTIDE SEQUENCE [LARGE SCALE GENOMIC DNA]</scope>
    <source>
        <strain evidence="1 2">DSM 17492</strain>
    </source>
</reference>
<keyword evidence="2" id="KW-1185">Reference proteome</keyword>
<dbReference type="EMBL" id="APGJ01000004">
    <property type="protein sequence ID" value="EYD72187.1"/>
    <property type="molecule type" value="Genomic_DNA"/>
</dbReference>
<proteinExistence type="predicted"/>
<dbReference type="InterPro" id="IPR010428">
    <property type="entry name" value="Zincin_1"/>
</dbReference>
<evidence type="ECO:0008006" key="3">
    <source>
        <dbReference type="Google" id="ProtNLM"/>
    </source>
</evidence>
<dbReference type="Gene3D" id="3.30.2010.20">
    <property type="match status" value="1"/>
</dbReference>
<name>A0A017HCG1_9RHOB</name>
<comment type="caution">
    <text evidence="1">The sequence shown here is derived from an EMBL/GenBank/DDBJ whole genome shotgun (WGS) entry which is preliminary data.</text>
</comment>
<gene>
    <name evidence="1" type="ORF">Lokhon_00978</name>
</gene>
<protein>
    <recommendedName>
        <fullName evidence="3">Acetylglutamate kinase</fullName>
    </recommendedName>
</protein>
<dbReference type="Pfam" id="PF06262">
    <property type="entry name" value="Zincin_1"/>
    <property type="match status" value="1"/>
</dbReference>
<dbReference type="RefSeq" id="WP_017928127.1">
    <property type="nucleotide sequence ID" value="NZ_KB822997.1"/>
</dbReference>
<dbReference type="HOGENOM" id="CLU_123836_0_0_5"/>
<dbReference type="InterPro" id="IPR038555">
    <property type="entry name" value="Zincin_1_sf"/>
</dbReference>
<dbReference type="AlphaFoldDB" id="A0A017HCG1"/>
<dbReference type="CDD" id="cd12952">
    <property type="entry name" value="MMP_ACEL2062"/>
    <property type="match status" value="1"/>
</dbReference>
<evidence type="ECO:0000313" key="1">
    <source>
        <dbReference type="EMBL" id="EYD72187.1"/>
    </source>
</evidence>
<dbReference type="PATRIC" id="fig|1122180.6.peg.972"/>
<dbReference type="STRING" id="1122180.Lokhon_00978"/>